<keyword evidence="4" id="KW-0587">Phenylpropanoid metabolism</keyword>
<evidence type="ECO:0000256" key="4">
    <source>
        <dbReference type="ARBA" id="ARBA00023051"/>
    </source>
</evidence>
<comment type="pathway">
    <text evidence="1">Phytoalexin biosynthesis; 3,4',5-trihydroxystilbene biosynthesis; 3,4',5-trihydroxystilbene from trans-4-coumarate: step 1/2.</text>
</comment>
<dbReference type="Gene3D" id="3.40.50.12780">
    <property type="entry name" value="N-terminal domain of ligase-like"/>
    <property type="match status" value="1"/>
</dbReference>
<accession>A0A6A4KXV8</accession>
<comment type="similarity">
    <text evidence="2">Belongs to the ATP-dependent AMP-binding enzyme family.</text>
</comment>
<reference evidence="6" key="1">
    <citation type="journal article" date="2019" name="Genome Biol. Evol.">
        <title>The Rhododendron genome and chromosomal organization provide insight into shared whole-genome duplications across the heath family (Ericaceae).</title>
        <authorList>
            <person name="Soza V.L."/>
            <person name="Lindsley D."/>
            <person name="Waalkes A."/>
            <person name="Ramage E."/>
            <person name="Patwardhan R.P."/>
            <person name="Burton J.N."/>
            <person name="Adey A."/>
            <person name="Kumar A."/>
            <person name="Qiu R."/>
            <person name="Shendure J."/>
            <person name="Hall B."/>
        </authorList>
    </citation>
    <scope>NUCLEOTIDE SEQUENCE</scope>
    <source>
        <strain evidence="6">RSF 1966-606</strain>
    </source>
</reference>
<dbReference type="AlphaFoldDB" id="A0A6A4KXV8"/>
<dbReference type="InterPro" id="IPR042099">
    <property type="entry name" value="ANL_N_sf"/>
</dbReference>
<dbReference type="EMBL" id="QEFC01003374">
    <property type="protein sequence ID" value="KAE9448914.1"/>
    <property type="molecule type" value="Genomic_DNA"/>
</dbReference>
<dbReference type="GO" id="GO:0009698">
    <property type="term" value="P:phenylpropanoid metabolic process"/>
    <property type="evidence" value="ECO:0007669"/>
    <property type="project" value="UniProtKB-KW"/>
</dbReference>
<keyword evidence="3" id="KW-0436">Ligase</keyword>
<evidence type="ECO:0000313" key="6">
    <source>
        <dbReference type="EMBL" id="KAE9448914.1"/>
    </source>
</evidence>
<gene>
    <name evidence="6" type="ORF">C3L33_19188</name>
</gene>
<evidence type="ECO:0000256" key="2">
    <source>
        <dbReference type="ARBA" id="ARBA00006432"/>
    </source>
</evidence>
<dbReference type="SUPFAM" id="SSF56801">
    <property type="entry name" value="Acetyl-CoA synthetase-like"/>
    <property type="match status" value="1"/>
</dbReference>
<feature type="non-terminal residue" evidence="6">
    <location>
        <position position="301"/>
    </location>
</feature>
<evidence type="ECO:0000259" key="5">
    <source>
        <dbReference type="Pfam" id="PF00501"/>
    </source>
</evidence>
<comment type="caution">
    <text evidence="6">The sequence shown here is derived from an EMBL/GenBank/DDBJ whole genome shotgun (WGS) entry which is preliminary data.</text>
</comment>
<dbReference type="InterPro" id="IPR000873">
    <property type="entry name" value="AMP-dep_synth/lig_dom"/>
</dbReference>
<feature type="non-terminal residue" evidence="6">
    <location>
        <position position="1"/>
    </location>
</feature>
<sequence>APMLALLLQQLEAKIICVDNQYLQIVIKALELISAAKAKSPFIVVIRDSNQGAFSTTQEFPVLVSFDYDRLLEMGKHDFEIVSPIDECDPITVNYTSGSTGTPKGVVYSHRATYLNSIAQIFRFKMSTKPVFLWTVDMFHCSGWCFTWAVAALGGTNICLRNVTAKAIFDSISIHKVTLLCGAPTILNIIAEGPFAGHRPLPTKVDLVIAGALPPLEILNDVHKLGFNVSHAYGMTEALGPVTVRSLEFDQYDRASIIDRDGVHNLVMEGVDVKDPITMTNVPAYGKTVGEVMLRSNTMML</sequence>
<dbReference type="OrthoDB" id="10253115at2759"/>
<dbReference type="PANTHER" id="PTHR43859">
    <property type="entry name" value="ACYL-ACTIVATING ENZYME"/>
    <property type="match status" value="1"/>
</dbReference>
<dbReference type="Pfam" id="PF00501">
    <property type="entry name" value="AMP-binding"/>
    <property type="match status" value="1"/>
</dbReference>
<feature type="domain" description="AMP-dependent synthetase/ligase" evidence="5">
    <location>
        <begin position="7"/>
        <end position="300"/>
    </location>
</feature>
<dbReference type="GO" id="GO:0016874">
    <property type="term" value="F:ligase activity"/>
    <property type="evidence" value="ECO:0007669"/>
    <property type="project" value="UniProtKB-KW"/>
</dbReference>
<dbReference type="InterPro" id="IPR020845">
    <property type="entry name" value="AMP-binding_CS"/>
</dbReference>
<evidence type="ECO:0000256" key="3">
    <source>
        <dbReference type="ARBA" id="ARBA00022598"/>
    </source>
</evidence>
<dbReference type="PANTHER" id="PTHR43859:SF11">
    <property type="entry name" value="4-COUMARATE--COA LIGASE"/>
    <property type="match status" value="1"/>
</dbReference>
<organism evidence="6">
    <name type="scientific">Rhododendron williamsianum</name>
    <dbReference type="NCBI Taxonomy" id="262921"/>
    <lineage>
        <taxon>Eukaryota</taxon>
        <taxon>Viridiplantae</taxon>
        <taxon>Streptophyta</taxon>
        <taxon>Embryophyta</taxon>
        <taxon>Tracheophyta</taxon>
        <taxon>Spermatophyta</taxon>
        <taxon>Magnoliopsida</taxon>
        <taxon>eudicotyledons</taxon>
        <taxon>Gunneridae</taxon>
        <taxon>Pentapetalae</taxon>
        <taxon>asterids</taxon>
        <taxon>Ericales</taxon>
        <taxon>Ericaceae</taxon>
        <taxon>Ericoideae</taxon>
        <taxon>Rhodoreae</taxon>
        <taxon>Rhododendron</taxon>
    </lineage>
</organism>
<protein>
    <recommendedName>
        <fullName evidence="5">AMP-dependent synthetase/ligase domain-containing protein</fullName>
    </recommendedName>
</protein>
<dbReference type="PROSITE" id="PS00455">
    <property type="entry name" value="AMP_BINDING"/>
    <property type="match status" value="1"/>
</dbReference>
<evidence type="ECO:0000256" key="1">
    <source>
        <dbReference type="ARBA" id="ARBA00004930"/>
    </source>
</evidence>
<proteinExistence type="inferred from homology"/>
<dbReference type="UniPathway" id="UPA00372">
    <property type="reaction ID" value="UER00547"/>
</dbReference>
<name>A0A6A4KXV8_9ERIC</name>